<evidence type="ECO:0000259" key="3">
    <source>
        <dbReference type="Pfam" id="PF08241"/>
    </source>
</evidence>
<comment type="similarity">
    <text evidence="2">Belongs to the class I-like SAM-binding methyltransferase superfamily. Erg6/SMT family.</text>
</comment>
<dbReference type="WBParaSite" id="SVE_1584400.1">
    <property type="protein sequence ID" value="SVE_1584400.1"/>
    <property type="gene ID" value="SVE_1584400"/>
</dbReference>
<organism evidence="4 5">
    <name type="scientific">Strongyloides venezuelensis</name>
    <name type="common">Threadworm</name>
    <dbReference type="NCBI Taxonomy" id="75913"/>
    <lineage>
        <taxon>Eukaryota</taxon>
        <taxon>Metazoa</taxon>
        <taxon>Ecdysozoa</taxon>
        <taxon>Nematoda</taxon>
        <taxon>Chromadorea</taxon>
        <taxon>Rhabditida</taxon>
        <taxon>Tylenchina</taxon>
        <taxon>Panagrolaimomorpha</taxon>
        <taxon>Strongyloidoidea</taxon>
        <taxon>Strongyloididae</taxon>
        <taxon>Strongyloides</taxon>
    </lineage>
</organism>
<evidence type="ECO:0000256" key="2">
    <source>
        <dbReference type="ARBA" id="ARBA00038188"/>
    </source>
</evidence>
<accession>A0A0K0FU32</accession>
<proteinExistence type="inferred from homology"/>
<name>A0A0K0FU32_STRVS</name>
<dbReference type="GO" id="GO:0016126">
    <property type="term" value="P:sterol biosynthetic process"/>
    <property type="evidence" value="ECO:0007669"/>
    <property type="project" value="TreeGrafter"/>
</dbReference>
<dbReference type="GO" id="GO:0003838">
    <property type="term" value="F:sterol 24-C-methyltransferase activity"/>
    <property type="evidence" value="ECO:0007669"/>
    <property type="project" value="TreeGrafter"/>
</dbReference>
<dbReference type="GO" id="GO:0005783">
    <property type="term" value="C:endoplasmic reticulum"/>
    <property type="evidence" value="ECO:0007669"/>
    <property type="project" value="TreeGrafter"/>
</dbReference>
<evidence type="ECO:0000313" key="5">
    <source>
        <dbReference type="WBParaSite" id="SVE_1584400.1"/>
    </source>
</evidence>
<keyword evidence="4" id="KW-1185">Reference proteome</keyword>
<dbReference type="InterPro" id="IPR029063">
    <property type="entry name" value="SAM-dependent_MTases_sf"/>
</dbReference>
<protein>
    <submittedName>
        <fullName evidence="5">Methyltransf_11 domain-containing protein</fullName>
    </submittedName>
</protein>
<reference evidence="5" key="2">
    <citation type="submission" date="2015-08" db="UniProtKB">
        <authorList>
            <consortium name="WormBaseParasite"/>
        </authorList>
    </citation>
    <scope>IDENTIFICATION</scope>
</reference>
<reference evidence="4" key="1">
    <citation type="submission" date="2014-07" db="EMBL/GenBank/DDBJ databases">
        <authorList>
            <person name="Martin A.A"/>
            <person name="De Silva N."/>
        </authorList>
    </citation>
    <scope>NUCLEOTIDE SEQUENCE</scope>
</reference>
<dbReference type="InterPro" id="IPR013216">
    <property type="entry name" value="Methyltransf_11"/>
</dbReference>
<dbReference type="STRING" id="75913.A0A0K0FU32"/>
<evidence type="ECO:0000313" key="4">
    <source>
        <dbReference type="Proteomes" id="UP000035680"/>
    </source>
</evidence>
<dbReference type="SUPFAM" id="SSF53335">
    <property type="entry name" value="S-adenosyl-L-methionine-dependent methyltransferases"/>
    <property type="match status" value="1"/>
</dbReference>
<dbReference type="Proteomes" id="UP000035680">
    <property type="component" value="Unassembled WGS sequence"/>
</dbReference>
<dbReference type="Pfam" id="PF08241">
    <property type="entry name" value="Methyltransf_11"/>
    <property type="match status" value="1"/>
</dbReference>
<evidence type="ECO:0000256" key="1">
    <source>
        <dbReference type="ARBA" id="ARBA00022679"/>
    </source>
</evidence>
<dbReference type="Gene3D" id="3.40.50.150">
    <property type="entry name" value="Vaccinia Virus protein VP39"/>
    <property type="match status" value="1"/>
</dbReference>
<dbReference type="InterPro" id="IPR050447">
    <property type="entry name" value="Erg6_SMT_methyltransf"/>
</dbReference>
<dbReference type="PANTHER" id="PTHR44068">
    <property type="entry name" value="ZGC:194242"/>
    <property type="match status" value="1"/>
</dbReference>
<keyword evidence="1" id="KW-0808">Transferase</keyword>
<dbReference type="CDD" id="cd02440">
    <property type="entry name" value="AdoMet_MTases"/>
    <property type="match status" value="1"/>
</dbReference>
<sequence length="265" mass="31250">MSKIWYYILNHYFIYPTLALLARKLDIHFMNLGYVPKRNERRLSVFNRVIEVEANQRAHCYLYEKALSMCPIYRKLENKILLEVGCGHAGGLRWVKRSHPEIGEIYGIDVVTVEDWKGKTGKIIQGNAEKIPFADEQFDILLNIESSHLYKNFPAFVEEAYRVLKPNSYVVWADLRFANEIREKCFNIFENVGFKLIQVEDITQQVINGMEITSKRYDELLKQAPWLIQLFSKSIRETYCAPGTESYNRFKRKEKVYMIAIWEKG</sequence>
<dbReference type="PANTHER" id="PTHR44068:SF1">
    <property type="entry name" value="HYPOTHETICAL LOC100005854"/>
    <property type="match status" value="1"/>
</dbReference>
<feature type="domain" description="Methyltransferase type 11" evidence="3">
    <location>
        <begin position="82"/>
        <end position="171"/>
    </location>
</feature>
<dbReference type="AlphaFoldDB" id="A0A0K0FU32"/>